<feature type="domain" description="CCHC-type" evidence="3">
    <location>
        <begin position="474"/>
        <end position="488"/>
    </location>
</feature>
<feature type="compositionally biased region" description="Basic and acidic residues" evidence="2">
    <location>
        <begin position="446"/>
        <end position="466"/>
    </location>
</feature>
<dbReference type="InterPro" id="IPR001878">
    <property type="entry name" value="Znf_CCHC"/>
</dbReference>
<dbReference type="Pfam" id="PF14223">
    <property type="entry name" value="Retrotran_gag_2"/>
    <property type="match status" value="1"/>
</dbReference>
<keyword evidence="5" id="KW-1185">Reference proteome</keyword>
<dbReference type="EMBL" id="DUZY01000008">
    <property type="protein sequence ID" value="DAD48257.1"/>
    <property type="molecule type" value="Genomic_DNA"/>
</dbReference>
<dbReference type="PROSITE" id="PS50158">
    <property type="entry name" value="ZF_CCHC"/>
    <property type="match status" value="1"/>
</dbReference>
<evidence type="ECO:0000256" key="1">
    <source>
        <dbReference type="PROSITE-ProRule" id="PRU00047"/>
    </source>
</evidence>
<evidence type="ECO:0000313" key="5">
    <source>
        <dbReference type="Proteomes" id="UP000607653"/>
    </source>
</evidence>
<dbReference type="InterPro" id="IPR057670">
    <property type="entry name" value="SH3_retrovirus"/>
</dbReference>
<dbReference type="GO" id="GO:0003676">
    <property type="term" value="F:nucleic acid binding"/>
    <property type="evidence" value="ECO:0007669"/>
    <property type="project" value="InterPro"/>
</dbReference>
<dbReference type="PANTHER" id="PTHR35317">
    <property type="entry name" value="OS04G0629600 PROTEIN"/>
    <property type="match status" value="1"/>
</dbReference>
<feature type="compositionally biased region" description="Polar residues" evidence="2">
    <location>
        <begin position="415"/>
        <end position="425"/>
    </location>
</feature>
<dbReference type="InterPro" id="IPR025724">
    <property type="entry name" value="GAG-pre-integrase_dom"/>
</dbReference>
<accession>A0A822ZTQ1</accession>
<gene>
    <name evidence="4" type="ORF">HUJ06_018194</name>
</gene>
<dbReference type="SUPFAM" id="SSF57756">
    <property type="entry name" value="Retrovirus zinc finger-like domains"/>
    <property type="match status" value="1"/>
</dbReference>
<dbReference type="InterPro" id="IPR054722">
    <property type="entry name" value="PolX-like_BBD"/>
</dbReference>
<dbReference type="Pfam" id="PF25597">
    <property type="entry name" value="SH3_retrovirus"/>
    <property type="match status" value="1"/>
</dbReference>
<organism evidence="4 5">
    <name type="scientific">Nelumbo nucifera</name>
    <name type="common">Sacred lotus</name>
    <dbReference type="NCBI Taxonomy" id="4432"/>
    <lineage>
        <taxon>Eukaryota</taxon>
        <taxon>Viridiplantae</taxon>
        <taxon>Streptophyta</taxon>
        <taxon>Embryophyta</taxon>
        <taxon>Tracheophyta</taxon>
        <taxon>Spermatophyta</taxon>
        <taxon>Magnoliopsida</taxon>
        <taxon>Proteales</taxon>
        <taxon>Nelumbonaceae</taxon>
        <taxon>Nelumbo</taxon>
    </lineage>
</organism>
<protein>
    <recommendedName>
        <fullName evidence="3">CCHC-type domain-containing protein</fullName>
    </recommendedName>
</protein>
<dbReference type="Pfam" id="PF22936">
    <property type="entry name" value="Pol_BBD"/>
    <property type="match status" value="1"/>
</dbReference>
<feature type="region of interest" description="Disordered" evidence="2">
    <location>
        <begin position="410"/>
        <end position="466"/>
    </location>
</feature>
<feature type="region of interest" description="Disordered" evidence="2">
    <location>
        <begin position="150"/>
        <end position="186"/>
    </location>
</feature>
<keyword evidence="1" id="KW-0862">Zinc</keyword>
<keyword evidence="1" id="KW-0863">Zinc-finger</keyword>
<evidence type="ECO:0000313" key="4">
    <source>
        <dbReference type="EMBL" id="DAD48257.1"/>
    </source>
</evidence>
<comment type="caution">
    <text evidence="4">The sequence shown here is derived from an EMBL/GenBank/DDBJ whole genome shotgun (WGS) entry which is preliminary data.</text>
</comment>
<dbReference type="Proteomes" id="UP000607653">
    <property type="component" value="Unassembled WGS sequence"/>
</dbReference>
<reference evidence="4 5" key="1">
    <citation type="journal article" date="2020" name="Mol. Biol. Evol.">
        <title>Distinct Expression and Methylation Patterns for Genes with Different Fates following a Single Whole-Genome Duplication in Flowering Plants.</title>
        <authorList>
            <person name="Shi T."/>
            <person name="Rahmani R.S."/>
            <person name="Gugger P.F."/>
            <person name="Wang M."/>
            <person name="Li H."/>
            <person name="Zhang Y."/>
            <person name="Li Z."/>
            <person name="Wang Q."/>
            <person name="Van de Peer Y."/>
            <person name="Marchal K."/>
            <person name="Chen J."/>
        </authorList>
    </citation>
    <scope>NUCLEOTIDE SEQUENCE [LARGE SCALE GENOMIC DNA]</scope>
    <source>
        <tissue evidence="4">Leaf</tissue>
    </source>
</reference>
<dbReference type="InterPro" id="IPR036875">
    <property type="entry name" value="Znf_CCHC_sf"/>
</dbReference>
<feature type="compositionally biased region" description="Basic and acidic residues" evidence="2">
    <location>
        <begin position="176"/>
        <end position="186"/>
    </location>
</feature>
<evidence type="ECO:0000259" key="3">
    <source>
        <dbReference type="PROSITE" id="PS50158"/>
    </source>
</evidence>
<dbReference type="PANTHER" id="PTHR35317:SF27">
    <property type="entry name" value="RETROVIRUS-RELATED POL POLYPROTEIN FROM TRANSPOSON TNT 1-94"/>
    <property type="match status" value="1"/>
</dbReference>
<feature type="compositionally biased region" description="Basic residues" evidence="2">
    <location>
        <begin position="430"/>
        <end position="445"/>
    </location>
</feature>
<keyword evidence="1" id="KW-0479">Metal-binding</keyword>
<dbReference type="Pfam" id="PF13976">
    <property type="entry name" value="gag_pre-integrs"/>
    <property type="match status" value="1"/>
</dbReference>
<dbReference type="GO" id="GO:0008270">
    <property type="term" value="F:zinc ion binding"/>
    <property type="evidence" value="ECO:0007669"/>
    <property type="project" value="UniProtKB-KW"/>
</dbReference>
<feature type="compositionally biased region" description="Low complexity" evidence="2">
    <location>
        <begin position="150"/>
        <end position="166"/>
    </location>
</feature>
<sequence length="689" mass="79506">MVRSLLATGGVPKQFWPKIVLWSIHVLNRSLTFAVKNMTPQEAWCRKKLSVEHFRVFGCIAYAHIPDERRKKLNDKSEKCVFLGVSESSKAYKLFNPMTKKVVISTDIIFDEDSKWNWTNGNSVSNPILDDVVLDDEIEVPKIKVQPQLEIQEQSSSQSEIQEQQSFQPVAQTHQQLEEERGYNLRDENTRRRPAWMMDYNQQGNMASDSNSFVQPAIPRFDGHYDHWSMLMENFLRSKEYWDIVENGVTEPVAEETLTEAQNKALADRKLKDFKAKNYLFQAIDRSILETILQKDTSKHIWDSMKKKYSGTARVKRAQLQALTRDFETLQMKSGESVTEFFGRTMGIANKMRFHGAVMEDVKVVEKILRSMTSKWNYVVCSIEESKDVEHMSIDELQSSLLVHEQKLNRENNEEQTALKASTEFSGMRGRGRGRSGRGRGRGGRGNRDSTHISKRDDNSQEKEKGKYDKSKIKCYRCRYFGHYKNECYTKLPKETGEKSNFSEKKNEEETLLMAFHALQEPDQETWYMDTGCSNHMSGCKSSLLNLNEDFRYVVSFGDKSTVNVMGKGDIQIRTRNGSIEIISNVFYIPDLKTNLLSAGQLQDKCYKITIFKGECEVYGPKRGSIAIIKMTSNRLFPLKIKTVPACLFVKEDGLSWRWHHRYGHLNFNGLKTLHQKQMVIGLPLITPP</sequence>
<name>A0A822ZTQ1_NELNU</name>
<evidence type="ECO:0000256" key="2">
    <source>
        <dbReference type="SAM" id="MobiDB-lite"/>
    </source>
</evidence>
<dbReference type="AlphaFoldDB" id="A0A822ZTQ1"/>
<proteinExistence type="predicted"/>